<sequence>MWSQTRNQWVDIATMQSDECDDYAMCGNFGVCNIYGSPRIYAEGGQDLFVRMPESELESSNSSKKAAVIASVSVASFLLLLALIIWLVIRRRSFKNKTEQFFCVNAVRMPSVVDILFLFLPLSLHGSFLTTSQLKPALADQQHDNPSQDNSDGIGDEDLDLPLFDFATIAAATDEFSLANKIGEGGFGPVYKGALPSAKEIAVKRLSRDSGQGLKEFKNEVILIAKLQHRNLVRLLGCCIHGDDRLLVYEYMPNKSLDLFIFNFGLARTFGGDQYQQNTKRVMGTYGYMAPEYAVDGLFSVKSDVFSFGAWKLWTEENPMDLLDASMVVPSAKSEVLRCIQVGLLCVQQRPEDRPTMPTFC</sequence>
<reference evidence="14" key="2">
    <citation type="journal article" date="2024" name="Plant">
        <title>Genomic evolution and insights into agronomic trait innovations of Sesamum species.</title>
        <authorList>
            <person name="Miao H."/>
            <person name="Wang L."/>
            <person name="Qu L."/>
            <person name="Liu H."/>
            <person name="Sun Y."/>
            <person name="Le M."/>
            <person name="Wang Q."/>
            <person name="Wei S."/>
            <person name="Zheng Y."/>
            <person name="Lin W."/>
            <person name="Duan Y."/>
            <person name="Cao H."/>
            <person name="Xiong S."/>
            <person name="Wang X."/>
            <person name="Wei L."/>
            <person name="Li C."/>
            <person name="Ma Q."/>
            <person name="Ju M."/>
            <person name="Zhao R."/>
            <person name="Li G."/>
            <person name="Mu C."/>
            <person name="Tian Q."/>
            <person name="Mei H."/>
            <person name="Zhang T."/>
            <person name="Gao T."/>
            <person name="Zhang H."/>
        </authorList>
    </citation>
    <scope>NUCLEOTIDE SEQUENCE</scope>
    <source>
        <strain evidence="14">G02</strain>
    </source>
</reference>
<keyword evidence="12" id="KW-1133">Transmembrane helix</keyword>
<evidence type="ECO:0000256" key="7">
    <source>
        <dbReference type="ARBA" id="ARBA00022840"/>
    </source>
</evidence>
<keyword evidence="12" id="KW-0472">Membrane</keyword>
<dbReference type="InterPro" id="IPR011009">
    <property type="entry name" value="Kinase-like_dom_sf"/>
</dbReference>
<evidence type="ECO:0000256" key="8">
    <source>
        <dbReference type="ARBA" id="ARBA00023157"/>
    </source>
</evidence>
<accession>A0AAW2KFZ3</accession>
<keyword evidence="3" id="KW-0808">Transferase</keyword>
<keyword evidence="9" id="KW-0325">Glycoprotein</keyword>
<feature type="transmembrane region" description="Helical" evidence="12">
    <location>
        <begin position="66"/>
        <end position="89"/>
    </location>
</feature>
<evidence type="ECO:0000256" key="5">
    <source>
        <dbReference type="ARBA" id="ARBA00022741"/>
    </source>
</evidence>
<evidence type="ECO:0000256" key="11">
    <source>
        <dbReference type="ARBA" id="ARBA00048679"/>
    </source>
</evidence>
<evidence type="ECO:0000256" key="4">
    <source>
        <dbReference type="ARBA" id="ARBA00022729"/>
    </source>
</evidence>
<dbReference type="FunFam" id="3.30.200.20:FF:000195">
    <property type="entry name" value="G-type lectin S-receptor-like serine/threonine-protein kinase"/>
    <property type="match status" value="1"/>
</dbReference>
<gene>
    <name evidence="14" type="ORF">Sradi_6002800</name>
</gene>
<dbReference type="Pfam" id="PF07714">
    <property type="entry name" value="PK_Tyr_Ser-Thr"/>
    <property type="match status" value="1"/>
</dbReference>
<protein>
    <recommendedName>
        <fullName evidence="1">non-specific serine/threonine protein kinase</fullName>
        <ecNumber evidence="1">2.7.11.1</ecNumber>
    </recommendedName>
</protein>
<proteinExistence type="predicted"/>
<keyword evidence="4" id="KW-0732">Signal</keyword>
<keyword evidence="8" id="KW-1015">Disulfide bond</keyword>
<dbReference type="Pfam" id="PF00954">
    <property type="entry name" value="S_locus_glycop"/>
    <property type="match status" value="1"/>
</dbReference>
<evidence type="ECO:0000256" key="3">
    <source>
        <dbReference type="ARBA" id="ARBA00022679"/>
    </source>
</evidence>
<evidence type="ECO:0000313" key="14">
    <source>
        <dbReference type="EMBL" id="KAL0305855.1"/>
    </source>
</evidence>
<keyword evidence="6 14" id="KW-0418">Kinase</keyword>
<keyword evidence="12" id="KW-0812">Transmembrane</keyword>
<dbReference type="InterPro" id="IPR000719">
    <property type="entry name" value="Prot_kinase_dom"/>
</dbReference>
<evidence type="ECO:0000256" key="2">
    <source>
        <dbReference type="ARBA" id="ARBA00022527"/>
    </source>
</evidence>
<dbReference type="PROSITE" id="PS50011">
    <property type="entry name" value="PROTEIN_KINASE_DOM"/>
    <property type="match status" value="1"/>
</dbReference>
<evidence type="ECO:0000256" key="6">
    <source>
        <dbReference type="ARBA" id="ARBA00022777"/>
    </source>
</evidence>
<dbReference type="GO" id="GO:0005524">
    <property type="term" value="F:ATP binding"/>
    <property type="evidence" value="ECO:0007669"/>
    <property type="project" value="UniProtKB-KW"/>
</dbReference>
<comment type="catalytic activity">
    <reaction evidence="11">
        <text>L-seryl-[protein] + ATP = O-phospho-L-seryl-[protein] + ADP + H(+)</text>
        <dbReference type="Rhea" id="RHEA:17989"/>
        <dbReference type="Rhea" id="RHEA-COMP:9863"/>
        <dbReference type="Rhea" id="RHEA-COMP:11604"/>
        <dbReference type="ChEBI" id="CHEBI:15378"/>
        <dbReference type="ChEBI" id="CHEBI:29999"/>
        <dbReference type="ChEBI" id="CHEBI:30616"/>
        <dbReference type="ChEBI" id="CHEBI:83421"/>
        <dbReference type="ChEBI" id="CHEBI:456216"/>
        <dbReference type="EC" id="2.7.11.1"/>
    </reaction>
</comment>
<feature type="domain" description="Protein kinase" evidence="13">
    <location>
        <begin position="176"/>
        <end position="361"/>
    </location>
</feature>
<evidence type="ECO:0000256" key="12">
    <source>
        <dbReference type="SAM" id="Phobius"/>
    </source>
</evidence>
<dbReference type="PANTHER" id="PTHR27002">
    <property type="entry name" value="RECEPTOR-LIKE SERINE/THREONINE-PROTEIN KINASE SD1-8"/>
    <property type="match status" value="1"/>
</dbReference>
<organism evidence="14">
    <name type="scientific">Sesamum radiatum</name>
    <name type="common">Black benniseed</name>
    <dbReference type="NCBI Taxonomy" id="300843"/>
    <lineage>
        <taxon>Eukaryota</taxon>
        <taxon>Viridiplantae</taxon>
        <taxon>Streptophyta</taxon>
        <taxon>Embryophyta</taxon>
        <taxon>Tracheophyta</taxon>
        <taxon>Spermatophyta</taxon>
        <taxon>Magnoliopsida</taxon>
        <taxon>eudicotyledons</taxon>
        <taxon>Gunneridae</taxon>
        <taxon>Pentapetalae</taxon>
        <taxon>asterids</taxon>
        <taxon>lamiids</taxon>
        <taxon>Lamiales</taxon>
        <taxon>Pedaliaceae</taxon>
        <taxon>Sesamum</taxon>
    </lineage>
</organism>
<comment type="caution">
    <text evidence="14">The sequence shown here is derived from an EMBL/GenBank/DDBJ whole genome shotgun (WGS) entry which is preliminary data.</text>
</comment>
<evidence type="ECO:0000256" key="9">
    <source>
        <dbReference type="ARBA" id="ARBA00023180"/>
    </source>
</evidence>
<dbReference type="InterPro" id="IPR001245">
    <property type="entry name" value="Ser-Thr/Tyr_kinase_cat_dom"/>
</dbReference>
<comment type="catalytic activity">
    <reaction evidence="10">
        <text>L-threonyl-[protein] + ATP = O-phospho-L-threonyl-[protein] + ADP + H(+)</text>
        <dbReference type="Rhea" id="RHEA:46608"/>
        <dbReference type="Rhea" id="RHEA-COMP:11060"/>
        <dbReference type="Rhea" id="RHEA-COMP:11605"/>
        <dbReference type="ChEBI" id="CHEBI:15378"/>
        <dbReference type="ChEBI" id="CHEBI:30013"/>
        <dbReference type="ChEBI" id="CHEBI:30616"/>
        <dbReference type="ChEBI" id="CHEBI:61977"/>
        <dbReference type="ChEBI" id="CHEBI:456216"/>
        <dbReference type="EC" id="2.7.11.1"/>
    </reaction>
</comment>
<dbReference type="EMBL" id="JACGWJ010000028">
    <property type="protein sequence ID" value="KAL0305855.1"/>
    <property type="molecule type" value="Genomic_DNA"/>
</dbReference>
<evidence type="ECO:0000256" key="10">
    <source>
        <dbReference type="ARBA" id="ARBA00047899"/>
    </source>
</evidence>
<dbReference type="Gene3D" id="1.10.510.10">
    <property type="entry name" value="Transferase(Phosphotransferase) domain 1"/>
    <property type="match status" value="1"/>
</dbReference>
<dbReference type="EC" id="2.7.11.1" evidence="1"/>
<dbReference type="GO" id="GO:0005886">
    <property type="term" value="C:plasma membrane"/>
    <property type="evidence" value="ECO:0007669"/>
    <property type="project" value="TreeGrafter"/>
</dbReference>
<keyword evidence="2" id="KW-0723">Serine/threonine-protein kinase</keyword>
<reference evidence="14" key="1">
    <citation type="submission" date="2020-06" db="EMBL/GenBank/DDBJ databases">
        <authorList>
            <person name="Li T."/>
            <person name="Hu X."/>
            <person name="Zhang T."/>
            <person name="Song X."/>
            <person name="Zhang H."/>
            <person name="Dai N."/>
            <person name="Sheng W."/>
            <person name="Hou X."/>
            <person name="Wei L."/>
        </authorList>
    </citation>
    <scope>NUCLEOTIDE SEQUENCE</scope>
    <source>
        <strain evidence="14">G02</strain>
        <tissue evidence="14">Leaf</tissue>
    </source>
</reference>
<dbReference type="InterPro" id="IPR000858">
    <property type="entry name" value="S_locus_glycoprot_dom"/>
</dbReference>
<dbReference type="PANTHER" id="PTHR27002:SF864">
    <property type="entry name" value="RECEPTOR-LIKE SERINE_THREONINE-PROTEIN KINASE"/>
    <property type="match status" value="1"/>
</dbReference>
<keyword evidence="5" id="KW-0547">Nucleotide-binding</keyword>
<name>A0AAW2KFZ3_SESRA</name>
<dbReference type="SUPFAM" id="SSF56112">
    <property type="entry name" value="Protein kinase-like (PK-like)"/>
    <property type="match status" value="1"/>
</dbReference>
<dbReference type="Gene3D" id="3.30.200.20">
    <property type="entry name" value="Phosphorylase Kinase, domain 1"/>
    <property type="match status" value="1"/>
</dbReference>
<dbReference type="GO" id="GO:0048544">
    <property type="term" value="P:recognition of pollen"/>
    <property type="evidence" value="ECO:0007669"/>
    <property type="project" value="InterPro"/>
</dbReference>
<evidence type="ECO:0000256" key="1">
    <source>
        <dbReference type="ARBA" id="ARBA00012513"/>
    </source>
</evidence>
<dbReference type="AlphaFoldDB" id="A0AAW2KFZ3"/>
<evidence type="ECO:0000259" key="13">
    <source>
        <dbReference type="PROSITE" id="PS50011"/>
    </source>
</evidence>
<dbReference type="GO" id="GO:0004674">
    <property type="term" value="F:protein serine/threonine kinase activity"/>
    <property type="evidence" value="ECO:0007669"/>
    <property type="project" value="UniProtKB-KW"/>
</dbReference>
<keyword evidence="7" id="KW-0067">ATP-binding</keyword>
<feature type="transmembrane region" description="Helical" evidence="12">
    <location>
        <begin position="101"/>
        <end position="124"/>
    </location>
</feature>